<accession>A0A072NV85</accession>
<dbReference type="GO" id="GO:0050661">
    <property type="term" value="F:NADP binding"/>
    <property type="evidence" value="ECO:0007669"/>
    <property type="project" value="InterPro"/>
</dbReference>
<keyword evidence="3" id="KW-0274">FAD</keyword>
<dbReference type="Pfam" id="PF00743">
    <property type="entry name" value="FMO-like"/>
    <property type="match status" value="1"/>
</dbReference>
<evidence type="ECO:0000256" key="4">
    <source>
        <dbReference type="ARBA" id="ARBA00023002"/>
    </source>
</evidence>
<dbReference type="PANTHER" id="PTHR23023">
    <property type="entry name" value="DIMETHYLANILINE MONOOXYGENASE"/>
    <property type="match status" value="1"/>
</dbReference>
<reference evidence="5 6" key="1">
    <citation type="submission" date="2013-03" db="EMBL/GenBank/DDBJ databases">
        <title>The Genome Sequence of Exophiala aquamarina CBS 119918.</title>
        <authorList>
            <consortium name="The Broad Institute Genomics Platform"/>
            <person name="Cuomo C."/>
            <person name="de Hoog S."/>
            <person name="Gorbushina A."/>
            <person name="Walker B."/>
            <person name="Young S.K."/>
            <person name="Zeng Q."/>
            <person name="Gargeya S."/>
            <person name="Fitzgerald M."/>
            <person name="Haas B."/>
            <person name="Abouelleil A."/>
            <person name="Allen A.W."/>
            <person name="Alvarado L."/>
            <person name="Arachchi H.M."/>
            <person name="Berlin A.M."/>
            <person name="Chapman S.B."/>
            <person name="Gainer-Dewar J."/>
            <person name="Goldberg J."/>
            <person name="Griggs A."/>
            <person name="Gujja S."/>
            <person name="Hansen M."/>
            <person name="Howarth C."/>
            <person name="Imamovic A."/>
            <person name="Ireland A."/>
            <person name="Larimer J."/>
            <person name="McCowan C."/>
            <person name="Murphy C."/>
            <person name="Pearson M."/>
            <person name="Poon T.W."/>
            <person name="Priest M."/>
            <person name="Roberts A."/>
            <person name="Saif S."/>
            <person name="Shea T."/>
            <person name="Sisk P."/>
            <person name="Sykes S."/>
            <person name="Wortman J."/>
            <person name="Nusbaum C."/>
            <person name="Birren B."/>
        </authorList>
    </citation>
    <scope>NUCLEOTIDE SEQUENCE [LARGE SCALE GENOMIC DNA]</scope>
    <source>
        <strain evidence="5 6">CBS 119918</strain>
    </source>
</reference>
<comment type="caution">
    <text evidence="5">The sequence shown here is derived from an EMBL/GenBank/DDBJ whole genome shotgun (WGS) entry which is preliminary data.</text>
</comment>
<dbReference type="InterPro" id="IPR050346">
    <property type="entry name" value="FMO-like"/>
</dbReference>
<dbReference type="AlphaFoldDB" id="A0A072NV85"/>
<dbReference type="Proteomes" id="UP000027920">
    <property type="component" value="Unassembled WGS sequence"/>
</dbReference>
<evidence type="ECO:0000256" key="2">
    <source>
        <dbReference type="ARBA" id="ARBA00022630"/>
    </source>
</evidence>
<keyword evidence="6" id="KW-1185">Reference proteome</keyword>
<keyword evidence="4" id="KW-0560">Oxidoreductase</keyword>
<evidence type="ECO:0000313" key="6">
    <source>
        <dbReference type="Proteomes" id="UP000027920"/>
    </source>
</evidence>
<dbReference type="Gene3D" id="3.50.50.60">
    <property type="entry name" value="FAD/NAD(P)-binding domain"/>
    <property type="match status" value="1"/>
</dbReference>
<dbReference type="SUPFAM" id="SSF51905">
    <property type="entry name" value="FAD/NAD(P)-binding domain"/>
    <property type="match status" value="1"/>
</dbReference>
<evidence type="ECO:0000256" key="3">
    <source>
        <dbReference type="ARBA" id="ARBA00022827"/>
    </source>
</evidence>
<dbReference type="EMBL" id="AMGV01000025">
    <property type="protein sequence ID" value="KEF51282.1"/>
    <property type="molecule type" value="Genomic_DNA"/>
</dbReference>
<name>A0A072NV85_9EURO</name>
<proteinExistence type="inferred from homology"/>
<sequence>MNRYLEYLDEYCTHFDLWKHIEINTRVTKLRRKGPGDVITFRKQAQGRGETQEEHWECDAVLICTGLHVEQHMPRVAGIEHVPVVTHSSKFKGRSDFGEDKNIVVLGSRSVIAEDSSAVRRYVWPLWSSPLVLTASYRVPNPVLFSVIQPATYRIPTDVSTASLFESMYVHPIMRRPGIPWAYYNTFVKSTLWLVGGSKYGIDQWTRIPDTNGRTIDLAPWPDHIDKDGIIHFVDNGRPEAKRMSRIKRKVDMMIMATGYTQTFPFLDATYPRPEDADIRRI</sequence>
<keyword evidence="2" id="KW-0285">Flavoprotein</keyword>
<dbReference type="GO" id="GO:0050660">
    <property type="term" value="F:flavin adenine dinucleotide binding"/>
    <property type="evidence" value="ECO:0007669"/>
    <property type="project" value="InterPro"/>
</dbReference>
<comment type="similarity">
    <text evidence="1">Belongs to the FMO family.</text>
</comment>
<dbReference type="OrthoDB" id="66881at2759"/>
<dbReference type="VEuPathDB" id="FungiDB:A1O9_12632"/>
<dbReference type="GeneID" id="25287526"/>
<organism evidence="5 6">
    <name type="scientific">Exophiala aquamarina CBS 119918</name>
    <dbReference type="NCBI Taxonomy" id="1182545"/>
    <lineage>
        <taxon>Eukaryota</taxon>
        <taxon>Fungi</taxon>
        <taxon>Dikarya</taxon>
        <taxon>Ascomycota</taxon>
        <taxon>Pezizomycotina</taxon>
        <taxon>Eurotiomycetes</taxon>
        <taxon>Chaetothyriomycetidae</taxon>
        <taxon>Chaetothyriales</taxon>
        <taxon>Herpotrichiellaceae</taxon>
        <taxon>Exophiala</taxon>
    </lineage>
</organism>
<dbReference type="GO" id="GO:0004499">
    <property type="term" value="F:N,N-dimethylaniline monooxygenase activity"/>
    <property type="evidence" value="ECO:0007669"/>
    <property type="project" value="InterPro"/>
</dbReference>
<dbReference type="RefSeq" id="XP_013253872.1">
    <property type="nucleotide sequence ID" value="XM_013398418.1"/>
</dbReference>
<evidence type="ECO:0000313" key="5">
    <source>
        <dbReference type="EMBL" id="KEF51282.1"/>
    </source>
</evidence>
<gene>
    <name evidence="5" type="ORF">A1O9_12632</name>
</gene>
<dbReference type="HOGENOM" id="CLU_987055_0_0_1"/>
<dbReference type="InterPro" id="IPR036188">
    <property type="entry name" value="FAD/NAD-bd_sf"/>
</dbReference>
<dbReference type="InterPro" id="IPR020946">
    <property type="entry name" value="Flavin_mOase-like"/>
</dbReference>
<evidence type="ECO:0000256" key="1">
    <source>
        <dbReference type="ARBA" id="ARBA00009183"/>
    </source>
</evidence>
<protein>
    <submittedName>
        <fullName evidence="5">Uncharacterized protein</fullName>
    </submittedName>
</protein>